<dbReference type="InterPro" id="IPR019079">
    <property type="entry name" value="Capsule_synth_CapA"/>
</dbReference>
<dbReference type="InterPro" id="IPR052169">
    <property type="entry name" value="CW_Biosynth-Accessory"/>
</dbReference>
<dbReference type="Gene3D" id="3.60.21.10">
    <property type="match status" value="1"/>
</dbReference>
<gene>
    <name evidence="3" type="ORF">NEMVEDRAFT_v1g221919</name>
</gene>
<feature type="domain" description="Capsule synthesis protein CapA" evidence="2">
    <location>
        <begin position="1"/>
        <end position="130"/>
    </location>
</feature>
<dbReference type="PANTHER" id="PTHR33393:SF11">
    <property type="entry name" value="POLYGLUTAMINE SYNTHESIS ACCESSORY PROTEIN RV0574C-RELATED"/>
    <property type="match status" value="1"/>
</dbReference>
<dbReference type="PANTHER" id="PTHR33393">
    <property type="entry name" value="POLYGLUTAMINE SYNTHESIS ACCESSORY PROTEIN RV0574C-RELATED"/>
    <property type="match status" value="1"/>
</dbReference>
<dbReference type="SMART" id="SM00854">
    <property type="entry name" value="PGA_cap"/>
    <property type="match status" value="1"/>
</dbReference>
<organism evidence="3 4">
    <name type="scientific">Nematostella vectensis</name>
    <name type="common">Starlet sea anemone</name>
    <dbReference type="NCBI Taxonomy" id="45351"/>
    <lineage>
        <taxon>Eukaryota</taxon>
        <taxon>Metazoa</taxon>
        <taxon>Cnidaria</taxon>
        <taxon>Anthozoa</taxon>
        <taxon>Hexacorallia</taxon>
        <taxon>Actiniaria</taxon>
        <taxon>Edwardsiidae</taxon>
        <taxon>Nematostella</taxon>
    </lineage>
</organism>
<dbReference type="InParanoid" id="A7T3R8"/>
<dbReference type="InterPro" id="IPR029052">
    <property type="entry name" value="Metallo-depent_PP-like"/>
</dbReference>
<sequence length="161" mass="17768">RPLIVKVKGIKVGFLGYCNVIHNDMSANSHFDTCRRRRGSLLAGPAIYSPQSASRDINRLKDKVDVIIVAMHWGAEGSLKPNSNQTKINSYLLSLGVQLVIGSHPHVLQPHQMTGNTLTAFSLGNFLFGPCTGFPLKDCYGVVQKTTLDVMQRLQHVLQLE</sequence>
<name>A7T3R8_NEMVE</name>
<evidence type="ECO:0000313" key="4">
    <source>
        <dbReference type="Proteomes" id="UP000001593"/>
    </source>
</evidence>
<accession>A7T3R8</accession>
<dbReference type="HOGENOM" id="CLU_1647963_0_0_1"/>
<dbReference type="AlphaFoldDB" id="A7T3R8"/>
<dbReference type="PhylomeDB" id="A7T3R8"/>
<keyword evidence="4" id="KW-1185">Reference proteome</keyword>
<reference evidence="3 4" key="1">
    <citation type="journal article" date="2007" name="Science">
        <title>Sea anemone genome reveals ancestral eumetazoan gene repertoire and genomic organization.</title>
        <authorList>
            <person name="Putnam N.H."/>
            <person name="Srivastava M."/>
            <person name="Hellsten U."/>
            <person name="Dirks B."/>
            <person name="Chapman J."/>
            <person name="Salamov A."/>
            <person name="Terry A."/>
            <person name="Shapiro H."/>
            <person name="Lindquist E."/>
            <person name="Kapitonov V.V."/>
            <person name="Jurka J."/>
            <person name="Genikhovich G."/>
            <person name="Grigoriev I.V."/>
            <person name="Lucas S.M."/>
            <person name="Steele R.E."/>
            <person name="Finnerty J.R."/>
            <person name="Technau U."/>
            <person name="Martindale M.Q."/>
            <person name="Rokhsar D.S."/>
        </authorList>
    </citation>
    <scope>NUCLEOTIDE SEQUENCE [LARGE SCALE GENOMIC DNA]</scope>
    <source>
        <strain evidence="4">CH2 X CH6</strain>
    </source>
</reference>
<feature type="non-terminal residue" evidence="3">
    <location>
        <position position="161"/>
    </location>
</feature>
<evidence type="ECO:0000259" key="2">
    <source>
        <dbReference type="SMART" id="SM00854"/>
    </source>
</evidence>
<evidence type="ECO:0000313" key="3">
    <source>
        <dbReference type="EMBL" id="EDO29397.1"/>
    </source>
</evidence>
<dbReference type="EMBL" id="DS470613">
    <property type="protein sequence ID" value="EDO29397.1"/>
    <property type="molecule type" value="Genomic_DNA"/>
</dbReference>
<dbReference type="Pfam" id="PF09587">
    <property type="entry name" value="PGA_cap"/>
    <property type="match status" value="1"/>
</dbReference>
<dbReference type="SUPFAM" id="SSF56300">
    <property type="entry name" value="Metallo-dependent phosphatases"/>
    <property type="match status" value="1"/>
</dbReference>
<proteinExistence type="inferred from homology"/>
<feature type="non-terminal residue" evidence="3">
    <location>
        <position position="1"/>
    </location>
</feature>
<dbReference type="Proteomes" id="UP000001593">
    <property type="component" value="Unassembled WGS sequence"/>
</dbReference>
<protein>
    <recommendedName>
        <fullName evidence="2">Capsule synthesis protein CapA domain-containing protein</fullName>
    </recommendedName>
</protein>
<comment type="similarity">
    <text evidence="1">Belongs to the CapA family.</text>
</comment>
<evidence type="ECO:0000256" key="1">
    <source>
        <dbReference type="ARBA" id="ARBA00005662"/>
    </source>
</evidence>